<dbReference type="AlphaFoldDB" id="A0A8R1ET89"/>
<comment type="similarity">
    <text evidence="1">Belongs to the nitroreductase family.</text>
</comment>
<evidence type="ECO:0000259" key="5">
    <source>
        <dbReference type="Pfam" id="PF00881"/>
    </source>
</evidence>
<organism evidence="6 7">
    <name type="scientific">Caenorhabditis japonica</name>
    <dbReference type="NCBI Taxonomy" id="281687"/>
    <lineage>
        <taxon>Eukaryota</taxon>
        <taxon>Metazoa</taxon>
        <taxon>Ecdysozoa</taxon>
        <taxon>Nematoda</taxon>
        <taxon>Chromadorea</taxon>
        <taxon>Rhabditida</taxon>
        <taxon>Rhabditina</taxon>
        <taxon>Rhabditomorpha</taxon>
        <taxon>Rhabditoidea</taxon>
        <taxon>Rhabditidae</taxon>
        <taxon>Peloderinae</taxon>
        <taxon>Caenorhabditis</taxon>
    </lineage>
</organism>
<evidence type="ECO:0000256" key="1">
    <source>
        <dbReference type="ARBA" id="ARBA00007118"/>
    </source>
</evidence>
<keyword evidence="3" id="KW-0288">FMN</keyword>
<dbReference type="PANTHER" id="PTHR23026:SF90">
    <property type="entry name" value="IODOTYROSINE DEIODINASE 1"/>
    <property type="match status" value="1"/>
</dbReference>
<evidence type="ECO:0000313" key="7">
    <source>
        <dbReference type="Proteomes" id="UP000005237"/>
    </source>
</evidence>
<sequence length="183" mass="21474">MESKTKQKRADVADKLVGDEMVFTDLHENVIRERMIPYRMPVINDDLTLRNSQIFYEEMKMRRSCRQFSTRDVPLKLIQNLLKTAGTSPSVGNLQPWTFCVVSSDSIKTMIRKILEADERDNYVSRKKGASWVVDVSQLQDTWRRPYITDAPFVLVVCHEVRSENYETINNLYLFKDISRCEQ</sequence>
<feature type="domain" description="Nitroreductase" evidence="5">
    <location>
        <begin position="60"/>
        <end position="161"/>
    </location>
</feature>
<dbReference type="Pfam" id="PF00881">
    <property type="entry name" value="Nitroreductase"/>
    <property type="match status" value="1"/>
</dbReference>
<dbReference type="GO" id="GO:0005886">
    <property type="term" value="C:plasma membrane"/>
    <property type="evidence" value="ECO:0007669"/>
    <property type="project" value="TreeGrafter"/>
</dbReference>
<keyword evidence="7" id="KW-1185">Reference proteome</keyword>
<protein>
    <submittedName>
        <fullName evidence="6">Nitroreductase domain-containing protein</fullName>
    </submittedName>
</protein>
<evidence type="ECO:0000256" key="2">
    <source>
        <dbReference type="ARBA" id="ARBA00022630"/>
    </source>
</evidence>
<reference evidence="6" key="2">
    <citation type="submission" date="2022-06" db="UniProtKB">
        <authorList>
            <consortium name="EnsemblMetazoa"/>
        </authorList>
    </citation>
    <scope>IDENTIFICATION</scope>
    <source>
        <strain evidence="6">DF5081</strain>
    </source>
</reference>
<dbReference type="InterPro" id="IPR050627">
    <property type="entry name" value="Nitroreductase/BluB"/>
</dbReference>
<evidence type="ECO:0000256" key="4">
    <source>
        <dbReference type="ARBA" id="ARBA00023002"/>
    </source>
</evidence>
<dbReference type="SUPFAM" id="SSF55469">
    <property type="entry name" value="FMN-dependent nitroreductase-like"/>
    <property type="match status" value="1"/>
</dbReference>
<dbReference type="InterPro" id="IPR000415">
    <property type="entry name" value="Nitroreductase-like"/>
</dbReference>
<dbReference type="PANTHER" id="PTHR23026">
    <property type="entry name" value="NADPH NITROREDUCTASE"/>
    <property type="match status" value="1"/>
</dbReference>
<name>A0A8R1ET89_CAEJA</name>
<keyword evidence="2" id="KW-0285">Flavoprotein</keyword>
<reference evidence="7" key="1">
    <citation type="submission" date="2010-08" db="EMBL/GenBank/DDBJ databases">
        <authorList>
            <consortium name="Caenorhabditis japonica Sequencing Consortium"/>
            <person name="Wilson R.K."/>
        </authorList>
    </citation>
    <scope>NUCLEOTIDE SEQUENCE [LARGE SCALE GENOMIC DNA]</scope>
    <source>
        <strain evidence="7">DF5081</strain>
    </source>
</reference>
<dbReference type="EnsemblMetazoa" id="CJA41529a.1">
    <property type="protein sequence ID" value="CJA41529a.1"/>
    <property type="gene ID" value="WBGene00217377"/>
</dbReference>
<evidence type="ECO:0000313" key="6">
    <source>
        <dbReference type="EnsemblMetazoa" id="CJA41529a.1"/>
    </source>
</evidence>
<dbReference type="GO" id="GO:0140616">
    <property type="term" value="F:iodotyrosine deiodinase activity"/>
    <property type="evidence" value="ECO:0007669"/>
    <property type="project" value="UniProtKB-ARBA"/>
</dbReference>
<dbReference type="Gene3D" id="3.40.109.10">
    <property type="entry name" value="NADH Oxidase"/>
    <property type="match status" value="1"/>
</dbReference>
<accession>A0A8R1ET89</accession>
<dbReference type="InterPro" id="IPR029479">
    <property type="entry name" value="Nitroreductase"/>
</dbReference>
<dbReference type="Proteomes" id="UP000005237">
    <property type="component" value="Unassembled WGS sequence"/>
</dbReference>
<evidence type="ECO:0000256" key="3">
    <source>
        <dbReference type="ARBA" id="ARBA00022643"/>
    </source>
</evidence>
<dbReference type="GO" id="GO:0006570">
    <property type="term" value="P:tyrosine metabolic process"/>
    <property type="evidence" value="ECO:0007669"/>
    <property type="project" value="TreeGrafter"/>
</dbReference>
<keyword evidence="4" id="KW-0560">Oxidoreductase</keyword>
<proteinExistence type="inferred from homology"/>